<gene>
    <name evidence="1" type="ORF">PTTG_26656</name>
</gene>
<reference evidence="2" key="4">
    <citation type="submission" date="2025-05" db="UniProtKB">
        <authorList>
            <consortium name="EnsemblFungi"/>
        </authorList>
    </citation>
    <scope>IDENTIFICATION</scope>
    <source>
        <strain evidence="2">isolate 1-1 / race 1 (BBBD)</strain>
    </source>
</reference>
<proteinExistence type="predicted"/>
<accession>A0A180GRI3</accession>
<reference evidence="1" key="1">
    <citation type="submission" date="2009-11" db="EMBL/GenBank/DDBJ databases">
        <authorList>
            <consortium name="The Broad Institute Genome Sequencing Platform"/>
            <person name="Ward D."/>
            <person name="Feldgarden M."/>
            <person name="Earl A."/>
            <person name="Young S.K."/>
            <person name="Zeng Q."/>
            <person name="Koehrsen M."/>
            <person name="Alvarado L."/>
            <person name="Berlin A."/>
            <person name="Bochicchio J."/>
            <person name="Borenstein D."/>
            <person name="Chapman S.B."/>
            <person name="Chen Z."/>
            <person name="Engels R."/>
            <person name="Freedman E."/>
            <person name="Gellesch M."/>
            <person name="Goldberg J."/>
            <person name="Griggs A."/>
            <person name="Gujja S."/>
            <person name="Heilman E."/>
            <person name="Heiman D."/>
            <person name="Hepburn T."/>
            <person name="Howarth C."/>
            <person name="Jen D."/>
            <person name="Larson L."/>
            <person name="Lewis B."/>
            <person name="Mehta T."/>
            <person name="Park D."/>
            <person name="Pearson M."/>
            <person name="Roberts A."/>
            <person name="Saif S."/>
            <person name="Shea T."/>
            <person name="Shenoy N."/>
            <person name="Sisk P."/>
            <person name="Stolte C."/>
            <person name="Sykes S."/>
            <person name="Thomson T."/>
            <person name="Walk T."/>
            <person name="White J."/>
            <person name="Yandava C."/>
            <person name="Izard J."/>
            <person name="Baranova O.V."/>
            <person name="Blanton J.M."/>
            <person name="Tanner A.C."/>
            <person name="Dewhirst F.E."/>
            <person name="Haas B."/>
            <person name="Nusbaum C."/>
            <person name="Birren B."/>
        </authorList>
    </citation>
    <scope>NUCLEOTIDE SEQUENCE [LARGE SCALE GENOMIC DNA]</scope>
    <source>
        <strain evidence="1">1-1 BBBD Race 1</strain>
    </source>
</reference>
<organism evidence="1">
    <name type="scientific">Puccinia triticina (isolate 1-1 / race 1 (BBBD))</name>
    <name type="common">Brown leaf rust fungus</name>
    <dbReference type="NCBI Taxonomy" id="630390"/>
    <lineage>
        <taxon>Eukaryota</taxon>
        <taxon>Fungi</taxon>
        <taxon>Dikarya</taxon>
        <taxon>Basidiomycota</taxon>
        <taxon>Pucciniomycotina</taxon>
        <taxon>Pucciniomycetes</taxon>
        <taxon>Pucciniales</taxon>
        <taxon>Pucciniaceae</taxon>
        <taxon>Puccinia</taxon>
    </lineage>
</organism>
<dbReference type="Proteomes" id="UP000005240">
    <property type="component" value="Unassembled WGS sequence"/>
</dbReference>
<evidence type="ECO:0000313" key="1">
    <source>
        <dbReference type="EMBL" id="OAV95370.1"/>
    </source>
</evidence>
<reference evidence="1" key="2">
    <citation type="submission" date="2016-05" db="EMBL/GenBank/DDBJ databases">
        <title>Comparative analysis highlights variable genome content of wheat rusts and divergence of the mating loci.</title>
        <authorList>
            <person name="Cuomo C.A."/>
            <person name="Bakkeren G."/>
            <person name="Szabo L."/>
            <person name="Khalil H."/>
            <person name="Joly D."/>
            <person name="Goldberg J."/>
            <person name="Young S."/>
            <person name="Zeng Q."/>
            <person name="Fellers J."/>
        </authorList>
    </citation>
    <scope>NUCLEOTIDE SEQUENCE [LARGE SCALE GENOMIC DNA]</scope>
    <source>
        <strain evidence="1">1-1 BBBD Race 1</strain>
    </source>
</reference>
<sequence>MGSIYFNLPKCIAFTRSRTPCPETAEGNSKWCKKHEELQGKFMRLYKLHSRKLDSYTLENGYPGFQTPALDTALCRVENESLTHITNDMIPRLEDMNQIGDPDTLRAWYQIARRTWALANRAVLAREHHHSQFYQNGDHSHRHFNEILRRKQDLLESLMTGIDQRLYQLTIGVEDAEWLLSKQPKKYSKTDAESDGNSCGDSVVYGDVDCQEEQKFLESPPTPPSSPTPCEECQYISEDPDHKLNQRKKDLIGQLTNYLNLPPEDSEFPHLMIRELREVIRNIFRRIIVRDAGLFVRAKEFNPTPELMSSSCSHGQNDWRAPQYQCPIKEFISGKNLSLKELQRLWRLMKFGKDKIGPELVRNAIADIYRCSPHACGDDKFRPTCANHKKSAKIWILGGFVWRKAEEGPLPRTGSDHLTFEEWAENRRLVAVGGRYPEWSEPHEPAIDTLFRCLRIVLSRHNCNAKLSKVEKVIPKSKKLRTVYTETQERHYLHLCMSVVDPRSAKIIDALSALPSKFNVYAKRRDTKEVTHKPKHEDDLWCSRIRSGYTTIERKTKRFTPATAFRIDSNLFEKNLISPEQSFKHRFDDCWDVLVMDAKVGSFDGFMTSIGKVILEVAGHESVEAVVKGEEKDDMLVQDSNLYNPNNQIHSPAHDLHSAQTSSLVVRRLRCYRSLFREPVCPDESSPRDSWY</sequence>
<dbReference type="VEuPathDB" id="FungiDB:PTTG_26656"/>
<dbReference type="EnsemblFungi" id="PTTG_26656-t43_1">
    <property type="protein sequence ID" value="PTTG_26656-t43_1-p1"/>
    <property type="gene ID" value="PTTG_26656"/>
</dbReference>
<evidence type="ECO:0000313" key="2">
    <source>
        <dbReference type="EnsemblFungi" id="PTTG_26656-t43_1-p1"/>
    </source>
</evidence>
<dbReference type="OrthoDB" id="10260712at2759"/>
<name>A0A180GRI3_PUCT1</name>
<dbReference type="AlphaFoldDB" id="A0A180GRI3"/>
<evidence type="ECO:0000313" key="3">
    <source>
        <dbReference type="Proteomes" id="UP000005240"/>
    </source>
</evidence>
<protein>
    <submittedName>
        <fullName evidence="1 2">Uncharacterized protein</fullName>
    </submittedName>
</protein>
<dbReference type="EMBL" id="ADAS02000029">
    <property type="protein sequence ID" value="OAV95370.1"/>
    <property type="molecule type" value="Genomic_DNA"/>
</dbReference>
<dbReference type="STRING" id="630390.A0A180GRI3"/>
<reference evidence="2 3" key="3">
    <citation type="journal article" date="2017" name="G3 (Bethesda)">
        <title>Comparative analysis highlights variable genome content of wheat rusts and divergence of the mating loci.</title>
        <authorList>
            <person name="Cuomo C.A."/>
            <person name="Bakkeren G."/>
            <person name="Khalil H.B."/>
            <person name="Panwar V."/>
            <person name="Joly D."/>
            <person name="Linning R."/>
            <person name="Sakthikumar S."/>
            <person name="Song X."/>
            <person name="Adiconis X."/>
            <person name="Fan L."/>
            <person name="Goldberg J.M."/>
            <person name="Levin J.Z."/>
            <person name="Young S."/>
            <person name="Zeng Q."/>
            <person name="Anikster Y."/>
            <person name="Bruce M."/>
            <person name="Wang M."/>
            <person name="Yin C."/>
            <person name="McCallum B."/>
            <person name="Szabo L.J."/>
            <person name="Hulbert S."/>
            <person name="Chen X."/>
            <person name="Fellers J.P."/>
        </authorList>
    </citation>
    <scope>NUCLEOTIDE SEQUENCE</scope>
    <source>
        <strain evidence="2">isolate 1-1 / race 1 (BBBD)</strain>
        <strain evidence="3">Isolate 1-1 / race 1 (BBBD)</strain>
    </source>
</reference>
<keyword evidence="3" id="KW-1185">Reference proteome</keyword>